<feature type="compositionally biased region" description="Basic and acidic residues" evidence="1">
    <location>
        <begin position="91"/>
        <end position="104"/>
    </location>
</feature>
<feature type="compositionally biased region" description="Basic and acidic residues" evidence="1">
    <location>
        <begin position="128"/>
        <end position="187"/>
    </location>
</feature>
<feature type="region of interest" description="Disordered" evidence="1">
    <location>
        <begin position="1"/>
        <end position="208"/>
    </location>
</feature>
<organism evidence="4">
    <name type="scientific">Grosmannia clavigera (strain kw1407 / UAMH 11150)</name>
    <name type="common">Blue stain fungus</name>
    <name type="synonym">Graphiocladiella clavigera</name>
    <dbReference type="NCBI Taxonomy" id="655863"/>
    <lineage>
        <taxon>Eukaryota</taxon>
        <taxon>Fungi</taxon>
        <taxon>Dikarya</taxon>
        <taxon>Ascomycota</taxon>
        <taxon>Pezizomycotina</taxon>
        <taxon>Sordariomycetes</taxon>
        <taxon>Sordariomycetidae</taxon>
        <taxon>Ophiostomatales</taxon>
        <taxon>Ophiostomataceae</taxon>
        <taxon>Leptographium</taxon>
    </lineage>
</organism>
<reference evidence="3 4" key="1">
    <citation type="journal article" date="2011" name="Proc. Natl. Acad. Sci. U.S.A.">
        <title>Genome and transcriptome analyses of the mountain pine beetle-fungal symbiont Grosmannia clavigera, a lodgepole pine pathogen.</title>
        <authorList>
            <person name="DiGuistini S."/>
            <person name="Wang Y."/>
            <person name="Liao N.Y."/>
            <person name="Taylor G."/>
            <person name="Tanguay P."/>
            <person name="Feau N."/>
            <person name="Henrissat B."/>
            <person name="Chan S.K."/>
            <person name="Hesse-Orce U."/>
            <person name="Alamouti S.M."/>
            <person name="Tsui C.K.M."/>
            <person name="Docking R.T."/>
            <person name="Levasseur A."/>
            <person name="Haridas S."/>
            <person name="Robertson G."/>
            <person name="Birol I."/>
            <person name="Holt R.A."/>
            <person name="Marra M.A."/>
            <person name="Hamelin R.C."/>
            <person name="Hirst M."/>
            <person name="Jones S.J.M."/>
            <person name="Bohlmann J."/>
            <person name="Breuil C."/>
        </authorList>
    </citation>
    <scope>NUCLEOTIDE SEQUENCE [LARGE SCALE GENOMIC DNA]</scope>
    <source>
        <strain evidence="4">kw1407 / UAMH 11150</strain>
    </source>
</reference>
<feature type="compositionally biased region" description="Basic and acidic residues" evidence="1">
    <location>
        <begin position="24"/>
        <end position="40"/>
    </location>
</feature>
<dbReference type="InterPro" id="IPR058348">
    <property type="entry name" value="DUF8035"/>
</dbReference>
<evidence type="ECO:0000256" key="1">
    <source>
        <dbReference type="SAM" id="MobiDB-lite"/>
    </source>
</evidence>
<dbReference type="HOGENOM" id="CLU_021705_2_0_1"/>
<dbReference type="AlphaFoldDB" id="F0XTA3"/>
<accession>F0XTA3</accession>
<evidence type="ECO:0000259" key="2">
    <source>
        <dbReference type="Pfam" id="PF26118"/>
    </source>
</evidence>
<dbReference type="RefSeq" id="XP_014168744.1">
    <property type="nucleotide sequence ID" value="XM_014313269.1"/>
</dbReference>
<feature type="domain" description="DUF8035" evidence="2">
    <location>
        <begin position="451"/>
        <end position="504"/>
    </location>
</feature>
<feature type="compositionally biased region" description="Basic and acidic residues" evidence="1">
    <location>
        <begin position="257"/>
        <end position="273"/>
    </location>
</feature>
<sequence>MSSRVSRNTFEDREYLAPGARPRPRSEAGYYDRREERQPEFRSPSRGGRMREVDQVDVRVRERSRERERDRDPFARYHEDRRAENGAMVLRQREIETVERERPRARAASPASVRIIRRRSMSRSPSPPEREMNRVEIRDRVNDRERDRYRAPEEERVVTRIVQRERERTPSSSPEPRERIRIFEQTRSRAPSPSPSPPPAPVAAPPVIRGPVVEREVITHYTDVDHGVVYAPLVPPPPAAEPARRRDVDIDVFTSHNETRVDISEKKPRERRSSRPPPPSSQRGSRGELVVQSERNRLEIDYDDRRPNRSHSAAPPRPSRYSDEVDDEADYVESRIDERGRMGEARNGATQEWSIIDVPPGTERVRLDGAGGGAAEVTWQRYNGVRRTRFIPDRQDDATPGRRDRDRDRDRERDRSNINVQILDNGRHRDREIDIQQVNDDRVMVRAPQRDDMWTEITKDLVNREAIERLNYKYTETDYFFYILEYLHHDDVQKLVKLTERIRRNRRHTRPYSRDEIDIDVRQRKRSRSRPRRRHDDVREQEIIVDHQPARTYYR</sequence>
<feature type="compositionally biased region" description="Basic and acidic residues" evidence="1">
    <location>
        <begin position="49"/>
        <end position="84"/>
    </location>
</feature>
<protein>
    <recommendedName>
        <fullName evidence="2">DUF8035 domain-containing protein</fullName>
    </recommendedName>
</protein>
<proteinExistence type="predicted"/>
<dbReference type="Proteomes" id="UP000007796">
    <property type="component" value="Unassembled WGS sequence"/>
</dbReference>
<dbReference type="STRING" id="655863.F0XTA3"/>
<dbReference type="Pfam" id="PF26118">
    <property type="entry name" value="DUF8035"/>
    <property type="match status" value="1"/>
</dbReference>
<dbReference type="OrthoDB" id="5410752at2759"/>
<keyword evidence="4" id="KW-1185">Reference proteome</keyword>
<gene>
    <name evidence="3" type="ORF">CMQ_5682</name>
</gene>
<feature type="region of interest" description="Disordered" evidence="1">
    <location>
        <begin position="514"/>
        <end position="542"/>
    </location>
</feature>
<feature type="compositionally biased region" description="Basic residues" evidence="1">
    <location>
        <begin position="523"/>
        <end position="533"/>
    </location>
</feature>
<feature type="region of interest" description="Disordered" evidence="1">
    <location>
        <begin position="229"/>
        <end position="329"/>
    </location>
</feature>
<feature type="compositionally biased region" description="Basic and acidic residues" evidence="1">
    <location>
        <begin position="294"/>
        <end position="307"/>
    </location>
</feature>
<feature type="compositionally biased region" description="Pro residues" evidence="1">
    <location>
        <begin position="192"/>
        <end position="204"/>
    </location>
</feature>
<name>F0XTA3_GROCL</name>
<evidence type="ECO:0000313" key="4">
    <source>
        <dbReference type="Proteomes" id="UP000007796"/>
    </source>
</evidence>
<feature type="region of interest" description="Disordered" evidence="1">
    <location>
        <begin position="390"/>
        <end position="415"/>
    </location>
</feature>
<evidence type="ECO:0000313" key="3">
    <source>
        <dbReference type="EMBL" id="EFW99261.1"/>
    </source>
</evidence>
<dbReference type="InParanoid" id="F0XTA3"/>
<dbReference type="GeneID" id="25979031"/>
<dbReference type="EMBL" id="GL629997">
    <property type="protein sequence ID" value="EFW99261.1"/>
    <property type="molecule type" value="Genomic_DNA"/>
</dbReference>
<dbReference type="eggNOG" id="ENOG502SANM">
    <property type="taxonomic scope" value="Eukaryota"/>
</dbReference>